<dbReference type="EMBL" id="LAZR01000748">
    <property type="protein sequence ID" value="KKN58783.1"/>
    <property type="molecule type" value="Genomic_DNA"/>
</dbReference>
<organism evidence="1">
    <name type="scientific">marine sediment metagenome</name>
    <dbReference type="NCBI Taxonomy" id="412755"/>
    <lineage>
        <taxon>unclassified sequences</taxon>
        <taxon>metagenomes</taxon>
        <taxon>ecological metagenomes</taxon>
    </lineage>
</organism>
<dbReference type="AlphaFoldDB" id="A0A0F9UYX0"/>
<reference evidence="1" key="1">
    <citation type="journal article" date="2015" name="Nature">
        <title>Complex archaea that bridge the gap between prokaryotes and eukaryotes.</title>
        <authorList>
            <person name="Spang A."/>
            <person name="Saw J.H."/>
            <person name="Jorgensen S.L."/>
            <person name="Zaremba-Niedzwiedzka K."/>
            <person name="Martijn J."/>
            <person name="Lind A.E."/>
            <person name="van Eijk R."/>
            <person name="Schleper C."/>
            <person name="Guy L."/>
            <person name="Ettema T.J."/>
        </authorList>
    </citation>
    <scope>NUCLEOTIDE SEQUENCE</scope>
</reference>
<protein>
    <submittedName>
        <fullName evidence="1">Uncharacterized protein</fullName>
    </submittedName>
</protein>
<accession>A0A0F9UYX0</accession>
<sequence>MKCKQCVANKKALSVIKQKCEDLTQQVLDETRDPLDRAKSATQSVLYVEWLASNIEVTRDYDYEKSTSSVKC</sequence>
<proteinExistence type="predicted"/>
<comment type="caution">
    <text evidence="1">The sequence shown here is derived from an EMBL/GenBank/DDBJ whole genome shotgun (WGS) entry which is preliminary data.</text>
</comment>
<evidence type="ECO:0000313" key="1">
    <source>
        <dbReference type="EMBL" id="KKN58783.1"/>
    </source>
</evidence>
<name>A0A0F9UYX0_9ZZZZ</name>
<gene>
    <name evidence="1" type="ORF">LCGC14_0548780</name>
</gene>